<accession>A0A132A4T1</accession>
<dbReference type="AlphaFoldDB" id="A0A132A4T1"/>
<comment type="caution">
    <text evidence="1">The sequence shown here is derived from an EMBL/GenBank/DDBJ whole genome shotgun (WGS) entry which is preliminary data.</text>
</comment>
<gene>
    <name evidence="1" type="ORF">QR98_0043960</name>
</gene>
<evidence type="ECO:0000313" key="2">
    <source>
        <dbReference type="Proteomes" id="UP000616769"/>
    </source>
</evidence>
<dbReference type="EMBL" id="JXLN01010556">
    <property type="protein sequence ID" value="KPM05924.1"/>
    <property type="molecule type" value="Genomic_DNA"/>
</dbReference>
<protein>
    <submittedName>
        <fullName evidence="1">Uncharacterized protein</fullName>
    </submittedName>
</protein>
<organism evidence="1 2">
    <name type="scientific">Sarcoptes scabiei</name>
    <name type="common">Itch mite</name>
    <name type="synonym">Acarus scabiei</name>
    <dbReference type="NCBI Taxonomy" id="52283"/>
    <lineage>
        <taxon>Eukaryota</taxon>
        <taxon>Metazoa</taxon>
        <taxon>Ecdysozoa</taxon>
        <taxon>Arthropoda</taxon>
        <taxon>Chelicerata</taxon>
        <taxon>Arachnida</taxon>
        <taxon>Acari</taxon>
        <taxon>Acariformes</taxon>
        <taxon>Sarcoptiformes</taxon>
        <taxon>Astigmata</taxon>
        <taxon>Psoroptidia</taxon>
        <taxon>Sarcoptoidea</taxon>
        <taxon>Sarcoptidae</taxon>
        <taxon>Sarcoptinae</taxon>
        <taxon>Sarcoptes</taxon>
    </lineage>
</organism>
<evidence type="ECO:0000313" key="1">
    <source>
        <dbReference type="EMBL" id="KPM05924.1"/>
    </source>
</evidence>
<dbReference type="VEuPathDB" id="VectorBase:SSCA009798"/>
<sequence length="61" mass="7192">MLKKRLPLIANAKSEKNEEYNLIPLFFYRHIDLLIKIDKILENDENKTSAAKDSKRSRNGF</sequence>
<name>A0A132A4T1_SARSC</name>
<reference evidence="1 2" key="1">
    <citation type="journal article" date="2015" name="Parasit. Vectors">
        <title>Draft genome of the scabies mite.</title>
        <authorList>
            <person name="Rider S.D.Jr."/>
            <person name="Morgan M.S."/>
            <person name="Arlian L.G."/>
        </authorList>
    </citation>
    <scope>NUCLEOTIDE SEQUENCE [LARGE SCALE GENOMIC DNA]</scope>
    <source>
        <strain evidence="1">Arlian Lab</strain>
    </source>
</reference>
<proteinExistence type="predicted"/>
<dbReference type="Proteomes" id="UP000616769">
    <property type="component" value="Unassembled WGS sequence"/>
</dbReference>